<keyword evidence="6" id="KW-1185">Reference proteome</keyword>
<comment type="caution">
    <text evidence="5">The sequence shown here is derived from an EMBL/GenBank/DDBJ whole genome shotgun (WGS) entry which is preliminary data.</text>
</comment>
<keyword evidence="3" id="KW-0551">Lipid droplet</keyword>
<feature type="region of interest" description="Disordered" evidence="4">
    <location>
        <begin position="86"/>
        <end position="119"/>
    </location>
</feature>
<reference evidence="5" key="1">
    <citation type="journal article" date="2023" name="DNA Res.">
        <title>Chromosome-level genome assembly of Phrynocephalus forsythii using third-generation DNA sequencing and Hi-C analysis.</title>
        <authorList>
            <person name="Qi Y."/>
            <person name="Zhao W."/>
            <person name="Zhao Y."/>
            <person name="Niu C."/>
            <person name="Cao S."/>
            <person name="Zhang Y."/>
        </authorList>
    </citation>
    <scope>NUCLEOTIDE SEQUENCE</scope>
    <source>
        <tissue evidence="5">Muscle</tissue>
    </source>
</reference>
<protein>
    <recommendedName>
        <fullName evidence="7">Perilipin</fullName>
    </recommendedName>
</protein>
<dbReference type="PANTHER" id="PTHR14024">
    <property type="entry name" value="PERILIPIN"/>
    <property type="match status" value="1"/>
</dbReference>
<name>A0A9Q1B1X9_9SAUR</name>
<comment type="subcellular location">
    <subcellularLocation>
        <location evidence="1">Lipid droplet</location>
    </subcellularLocation>
</comment>
<evidence type="ECO:0000256" key="1">
    <source>
        <dbReference type="ARBA" id="ARBA00004502"/>
    </source>
</evidence>
<evidence type="ECO:0000256" key="4">
    <source>
        <dbReference type="SAM" id="MobiDB-lite"/>
    </source>
</evidence>
<dbReference type="Proteomes" id="UP001142489">
    <property type="component" value="Unassembled WGS sequence"/>
</dbReference>
<organism evidence="5 6">
    <name type="scientific">Phrynocephalus forsythii</name>
    <dbReference type="NCBI Taxonomy" id="171643"/>
    <lineage>
        <taxon>Eukaryota</taxon>
        <taxon>Metazoa</taxon>
        <taxon>Chordata</taxon>
        <taxon>Craniata</taxon>
        <taxon>Vertebrata</taxon>
        <taxon>Euteleostomi</taxon>
        <taxon>Lepidosauria</taxon>
        <taxon>Squamata</taxon>
        <taxon>Bifurcata</taxon>
        <taxon>Unidentata</taxon>
        <taxon>Episquamata</taxon>
        <taxon>Toxicofera</taxon>
        <taxon>Iguania</taxon>
        <taxon>Acrodonta</taxon>
        <taxon>Agamidae</taxon>
        <taxon>Agaminae</taxon>
        <taxon>Phrynocephalus</taxon>
    </lineage>
</organism>
<accession>A0A9Q1B1X9</accession>
<dbReference type="InterPro" id="IPR004279">
    <property type="entry name" value="Perilipin"/>
</dbReference>
<gene>
    <name evidence="5" type="ORF">JRQ81_015382</name>
</gene>
<feature type="compositionally biased region" description="Low complexity" evidence="4">
    <location>
        <begin position="86"/>
        <end position="100"/>
    </location>
</feature>
<evidence type="ECO:0000313" key="6">
    <source>
        <dbReference type="Proteomes" id="UP001142489"/>
    </source>
</evidence>
<dbReference type="GO" id="GO:0005829">
    <property type="term" value="C:cytosol"/>
    <property type="evidence" value="ECO:0007669"/>
    <property type="project" value="TreeGrafter"/>
</dbReference>
<dbReference type="OrthoDB" id="376826at2759"/>
<dbReference type="AlphaFoldDB" id="A0A9Q1B1X9"/>
<dbReference type="Gene3D" id="1.20.120.340">
    <property type="entry name" value="Flagellar protein FliS"/>
    <property type="match status" value="1"/>
</dbReference>
<dbReference type="SUPFAM" id="SSF109775">
    <property type="entry name" value="Mannose-6-phosphate receptor binding protein 1 (Tip47), C-terminal domain"/>
    <property type="match status" value="1"/>
</dbReference>
<evidence type="ECO:0000256" key="2">
    <source>
        <dbReference type="ARBA" id="ARBA00006311"/>
    </source>
</evidence>
<feature type="non-terminal residue" evidence="5">
    <location>
        <position position="508"/>
    </location>
</feature>
<dbReference type="GO" id="GO:0010890">
    <property type="term" value="P:positive regulation of triglyceride storage"/>
    <property type="evidence" value="ECO:0007669"/>
    <property type="project" value="TreeGrafter"/>
</dbReference>
<evidence type="ECO:0000256" key="3">
    <source>
        <dbReference type="ARBA" id="ARBA00022677"/>
    </source>
</evidence>
<dbReference type="GO" id="GO:0019915">
    <property type="term" value="P:lipid storage"/>
    <property type="evidence" value="ECO:0007669"/>
    <property type="project" value="TreeGrafter"/>
</dbReference>
<sequence>ILGEQTKGLLMGSFVGVEEKWKEAGFRIPGAIAPSLPCVREMPFQGRGKGKGVSHKLLKFWKKKSKLHNLHRTIVMMISRKNFALSSSSPSATSEPIMSSTKPESHTMSSETSDESLEEENILKRVGSLPLVCSVCNLVSSNYTTIKRKNSYLQTVCDGAEKSVKSLTEVAASKAQPLLTTLEPQLTTANKYACRGLDTVEAKLPILQQTTEQVVSDTKALMSSKVTDAKDALTHRLSGMVCMTKDAVQGSVKTTKSMVTGSVSKVMGTKVGQMAKDSMELMLGKSHAFLDHYLLNDQDDTVQIKTCCEAGVRDARQQLQVQIAREGYLACLISLLNKFHRYTSKQSRRHVKYAKQRLQRVLVKQYLEWKAWLIALYYTVTLPLRTVYLILLFTMDELLSQFHDRVPQASHILEELQMAISTLYCLQDLCWRIFTRVWREMLEEENLSALLNYVAQALPFCFFTNYCKYRTSTNSTIRALKAMQKMQASRESLLRLQGPGISCVTSTT</sequence>
<dbReference type="PANTHER" id="PTHR14024:SF51">
    <property type="entry name" value="PERILIPIN-RELATED"/>
    <property type="match status" value="1"/>
</dbReference>
<evidence type="ECO:0008006" key="7">
    <source>
        <dbReference type="Google" id="ProtNLM"/>
    </source>
</evidence>
<comment type="similarity">
    <text evidence="2">Belongs to the perilipin family.</text>
</comment>
<evidence type="ECO:0000313" key="5">
    <source>
        <dbReference type="EMBL" id="KAJ7329208.1"/>
    </source>
</evidence>
<proteinExistence type="inferred from homology"/>
<dbReference type="EMBL" id="JAPFRF010000006">
    <property type="protein sequence ID" value="KAJ7329208.1"/>
    <property type="molecule type" value="Genomic_DNA"/>
</dbReference>
<dbReference type="GO" id="GO:0005811">
    <property type="term" value="C:lipid droplet"/>
    <property type="evidence" value="ECO:0007669"/>
    <property type="project" value="UniProtKB-SubCell"/>
</dbReference>
<dbReference type="Pfam" id="PF03036">
    <property type="entry name" value="Perilipin"/>
    <property type="match status" value="1"/>
</dbReference>